<protein>
    <recommendedName>
        <fullName evidence="5">Lariat debranching enzyme</fullName>
    </recommendedName>
</protein>
<evidence type="ECO:0008006" key="5">
    <source>
        <dbReference type="Google" id="ProtNLM"/>
    </source>
</evidence>
<dbReference type="PANTHER" id="PTHR12849">
    <property type="entry name" value="RNA LARIAT DEBRANCHING ENZYME"/>
    <property type="match status" value="1"/>
</dbReference>
<evidence type="ECO:0000313" key="4">
    <source>
        <dbReference type="Proteomes" id="UP001162131"/>
    </source>
</evidence>
<reference evidence="3" key="1">
    <citation type="submission" date="2021-09" db="EMBL/GenBank/DDBJ databases">
        <authorList>
            <consortium name="AG Swart"/>
            <person name="Singh M."/>
            <person name="Singh A."/>
            <person name="Seah K."/>
            <person name="Emmerich C."/>
        </authorList>
    </citation>
    <scope>NUCLEOTIDE SEQUENCE</scope>
    <source>
        <strain evidence="3">ATCC30299</strain>
    </source>
</reference>
<dbReference type="InterPro" id="IPR004843">
    <property type="entry name" value="Calcineurin-like_PHP"/>
</dbReference>
<dbReference type="GO" id="GO:0000398">
    <property type="term" value="P:mRNA splicing, via spliceosome"/>
    <property type="evidence" value="ECO:0007669"/>
    <property type="project" value="TreeGrafter"/>
</dbReference>
<feature type="domain" description="Calcineurin-like phosphoesterase" evidence="1">
    <location>
        <begin position="1"/>
        <end position="227"/>
    </location>
</feature>
<accession>A0AAU9IVH3</accession>
<dbReference type="Proteomes" id="UP001162131">
    <property type="component" value="Unassembled WGS sequence"/>
</dbReference>
<keyword evidence="4" id="KW-1185">Reference proteome</keyword>
<organism evidence="3 4">
    <name type="scientific">Blepharisma stoltei</name>
    <dbReference type="NCBI Taxonomy" id="1481888"/>
    <lineage>
        <taxon>Eukaryota</taxon>
        <taxon>Sar</taxon>
        <taxon>Alveolata</taxon>
        <taxon>Ciliophora</taxon>
        <taxon>Postciliodesmatophora</taxon>
        <taxon>Heterotrichea</taxon>
        <taxon>Heterotrichida</taxon>
        <taxon>Blepharismidae</taxon>
        <taxon>Blepharisma</taxon>
    </lineage>
</organism>
<evidence type="ECO:0000313" key="3">
    <source>
        <dbReference type="EMBL" id="CAG9315715.1"/>
    </source>
</evidence>
<gene>
    <name evidence="3" type="ORF">BSTOLATCC_MIC14465</name>
</gene>
<evidence type="ECO:0000259" key="1">
    <source>
        <dbReference type="Pfam" id="PF00149"/>
    </source>
</evidence>
<dbReference type="GO" id="GO:0008419">
    <property type="term" value="F:RNA lariat debranching enzyme activity"/>
    <property type="evidence" value="ECO:0007669"/>
    <property type="project" value="TreeGrafter"/>
</dbReference>
<dbReference type="AlphaFoldDB" id="A0AAU9IVH3"/>
<dbReference type="GO" id="GO:0005634">
    <property type="term" value="C:nucleus"/>
    <property type="evidence" value="ECO:0007669"/>
    <property type="project" value="TreeGrafter"/>
</dbReference>
<dbReference type="PANTHER" id="PTHR12849:SF0">
    <property type="entry name" value="LARIAT DEBRANCHING ENZYME"/>
    <property type="match status" value="1"/>
</dbReference>
<feature type="domain" description="Lariat debranching enzyme C-terminal" evidence="2">
    <location>
        <begin position="234"/>
        <end position="273"/>
    </location>
</feature>
<sequence length="275" mass="31689">MYIAVVGCVHGELELMYNTIKELENERGVKADIILCTGDFEAMRNEDDLRTLTCPQKYRTMGDFCKYHNGEFQAETLTLFIGGNHEAVGHMKELPWGGWVAPNIYYMGRAGVMKFGDLRIAGISGIFHKQSYKLPLPEQAITEDECKSLFRVRVFDVDKLLRIRSPDIFLSHDWPRGIYRHGNTEELLKIKPFLKDEIRIGSLGSPAGKMLLDHLKPKYWFASHMHVRFLAQTQSTKFLALDKAIRGRRFVEILRIEGEPGPFEPDQEWLNIIEN</sequence>
<evidence type="ECO:0000259" key="2">
    <source>
        <dbReference type="Pfam" id="PF05011"/>
    </source>
</evidence>
<dbReference type="SUPFAM" id="SSF56300">
    <property type="entry name" value="Metallo-dependent phosphatases"/>
    <property type="match status" value="1"/>
</dbReference>
<dbReference type="InterPro" id="IPR007708">
    <property type="entry name" value="DBR1_C"/>
</dbReference>
<comment type="caution">
    <text evidence="3">The sequence shown here is derived from an EMBL/GenBank/DDBJ whole genome shotgun (WGS) entry which is preliminary data.</text>
</comment>
<dbReference type="Pfam" id="PF00149">
    <property type="entry name" value="Metallophos"/>
    <property type="match status" value="1"/>
</dbReference>
<proteinExistence type="predicted"/>
<dbReference type="EMBL" id="CAJZBQ010000014">
    <property type="protein sequence ID" value="CAG9315715.1"/>
    <property type="molecule type" value="Genomic_DNA"/>
</dbReference>
<dbReference type="Pfam" id="PF05011">
    <property type="entry name" value="DBR1"/>
    <property type="match status" value="1"/>
</dbReference>
<name>A0AAU9IVH3_9CILI</name>
<dbReference type="InterPro" id="IPR029052">
    <property type="entry name" value="Metallo-depent_PP-like"/>
</dbReference>